<feature type="transmembrane region" description="Helical" evidence="1">
    <location>
        <begin position="127"/>
        <end position="146"/>
    </location>
</feature>
<evidence type="ECO:0008006" key="5">
    <source>
        <dbReference type="Google" id="ProtNLM"/>
    </source>
</evidence>
<feature type="transmembrane region" description="Helical" evidence="1">
    <location>
        <begin position="98"/>
        <end position="121"/>
    </location>
</feature>
<evidence type="ECO:0000313" key="2">
    <source>
        <dbReference type="EMBL" id="HIP75019.1"/>
    </source>
</evidence>
<keyword evidence="1" id="KW-0472">Membrane</keyword>
<accession>A0A832Z9J0</accession>
<dbReference type="EMBL" id="DQUG01000103">
    <property type="protein sequence ID" value="HIP75019.1"/>
    <property type="molecule type" value="Genomic_DNA"/>
</dbReference>
<feature type="transmembrane region" description="Helical" evidence="1">
    <location>
        <begin position="207"/>
        <end position="228"/>
    </location>
</feature>
<dbReference type="EMBL" id="DQUR01000043">
    <property type="protein sequence ID" value="HIP88602.1"/>
    <property type="molecule type" value="Genomic_DNA"/>
</dbReference>
<organism evidence="2 4">
    <name type="scientific">Thermococcus paralvinellae</name>
    <dbReference type="NCBI Taxonomy" id="582419"/>
    <lineage>
        <taxon>Archaea</taxon>
        <taxon>Methanobacteriati</taxon>
        <taxon>Methanobacteriota</taxon>
        <taxon>Thermococci</taxon>
        <taxon>Thermococcales</taxon>
        <taxon>Thermococcaceae</taxon>
        <taxon>Thermococcus</taxon>
    </lineage>
</organism>
<proteinExistence type="predicted"/>
<dbReference type="Proteomes" id="UP000653692">
    <property type="component" value="Unassembled WGS sequence"/>
</dbReference>
<name>A0A832Z9J0_9EURY</name>
<feature type="transmembrane region" description="Helical" evidence="1">
    <location>
        <begin position="20"/>
        <end position="41"/>
    </location>
</feature>
<evidence type="ECO:0000256" key="1">
    <source>
        <dbReference type="SAM" id="Phobius"/>
    </source>
</evidence>
<gene>
    <name evidence="2" type="ORF">EYH13_02480</name>
    <name evidence="3" type="ORF">EYH24_01215</name>
</gene>
<dbReference type="PANTHER" id="PTHR43229">
    <property type="entry name" value="NODULATION PROTEIN J"/>
    <property type="match status" value="1"/>
</dbReference>
<reference evidence="2" key="1">
    <citation type="journal article" date="2020" name="ISME J.">
        <title>Gammaproteobacteria mediating utilization of methyl-, sulfur- and petroleum organic compounds in deep ocean hydrothermal plumes.</title>
        <authorList>
            <person name="Zhou Z."/>
            <person name="Liu Y."/>
            <person name="Pan J."/>
            <person name="Cron B.R."/>
            <person name="Toner B.M."/>
            <person name="Anantharaman K."/>
            <person name="Breier J.A."/>
            <person name="Dick G.J."/>
            <person name="Li M."/>
        </authorList>
    </citation>
    <scope>NUCLEOTIDE SEQUENCE</scope>
    <source>
        <strain evidence="2">SZUA-1451</strain>
        <strain evidence="3">SZUA-1476</strain>
    </source>
</reference>
<comment type="caution">
    <text evidence="2">The sequence shown here is derived from an EMBL/GenBank/DDBJ whole genome shotgun (WGS) entry which is preliminary data.</text>
</comment>
<dbReference type="PANTHER" id="PTHR43229:SF3">
    <property type="entry name" value="ABC-TYPE MULTIDRUG TRANSPORT SYSTEM, PERMEASE COMPONENT"/>
    <property type="match status" value="1"/>
</dbReference>
<protein>
    <recommendedName>
        <fullName evidence="5">Transport permease protein</fullName>
    </recommendedName>
</protein>
<keyword evidence="1" id="KW-0812">Transmembrane</keyword>
<feature type="transmembrane region" description="Helical" evidence="1">
    <location>
        <begin position="47"/>
        <end position="67"/>
    </location>
</feature>
<evidence type="ECO:0000313" key="3">
    <source>
        <dbReference type="EMBL" id="HIP88602.1"/>
    </source>
</evidence>
<keyword evidence="1" id="KW-1133">Transmembrane helix</keyword>
<dbReference type="Proteomes" id="UP000649326">
    <property type="component" value="Unassembled WGS sequence"/>
</dbReference>
<dbReference type="AlphaFoldDB" id="A0A832Z9J0"/>
<feature type="transmembrane region" description="Helical" evidence="1">
    <location>
        <begin position="158"/>
        <end position="177"/>
    </location>
</feature>
<dbReference type="InterPro" id="IPR051784">
    <property type="entry name" value="Nod_factor_ABC_transporter"/>
</dbReference>
<sequence>MIRPLISMELRGMRLYKTFLLVNLFVMPFSLLFMMVMNSGARTPEDISYLVSGFIVVSLVSSFIGTLTHRVSNIFEPSVLELYSTLPPQIPKVVLAQFLTYSLLTLPQVVVGLALIAYYLGLNVINFPLLILAVSLAYIELGALAVAIGAKISNPYKILAVTSILPWVLVVFSPAYYRSTSPVLYLNPVTHIISCLRSAIGLQRMALTPWIVSIVLTMIFLIFAFRNLRSSYMLEKPF</sequence>
<evidence type="ECO:0000313" key="4">
    <source>
        <dbReference type="Proteomes" id="UP000649326"/>
    </source>
</evidence>